<organism evidence="1 2">
    <name type="scientific">Salmonella phage 64795_sal3</name>
    <dbReference type="NCBI Taxonomy" id="1813769"/>
    <lineage>
        <taxon>Viruses</taxon>
        <taxon>Duplodnaviria</taxon>
        <taxon>Heunggongvirae</taxon>
        <taxon>Uroviricota</taxon>
        <taxon>Caudoviricetes</taxon>
        <taxon>Saltrevirus</taxon>
        <taxon>Saltrevirus sv64795sal3</taxon>
    </lineage>
</organism>
<dbReference type="GeneID" id="30310444"/>
<keyword evidence="2" id="KW-1185">Reference proteome</keyword>
<dbReference type="Proteomes" id="UP000203313">
    <property type="component" value="Segment"/>
</dbReference>
<protein>
    <submittedName>
        <fullName evidence="1">Uncharacterized protein</fullName>
    </submittedName>
</protein>
<reference evidence="1 2" key="1">
    <citation type="submission" date="2016-04" db="EMBL/GenBank/DDBJ databases">
        <title>Complete Genome Sequences of three Siphoviridae Bacteriophages infecting Salmonella enterica enterica subsp. Enteridis.</title>
        <authorList>
            <person name="Paradiso R."/>
            <person name="Lombardi S."/>
            <person name="Iodice M.G."/>
            <person name="Riccardi M.G."/>
            <person name="Orsini M."/>
            <person name="Bolletti Censi S."/>
            <person name="Galiero G."/>
            <person name="Borriello G."/>
        </authorList>
    </citation>
    <scope>NUCLEOTIDE SEQUENCE [LARGE SCALE GENOMIC DNA]</scope>
</reference>
<evidence type="ECO:0000313" key="2">
    <source>
        <dbReference type="Proteomes" id="UP000203313"/>
    </source>
</evidence>
<evidence type="ECO:0000313" key="1">
    <source>
        <dbReference type="EMBL" id="ANH50902.1"/>
    </source>
</evidence>
<dbReference type="RefSeq" id="YP_009322265.1">
    <property type="nucleotide sequence ID" value="NC_031918.1"/>
</dbReference>
<name>A0A173GC57_9CAUD</name>
<proteinExistence type="predicted"/>
<sequence length="73" mass="8394">MKVTMATQFDFVNAKKRTKWPFSRMEIGDIVCISECEYSNTRIQRRAHAYGHSTGKSFTCKAIDGKVFVKRVS</sequence>
<dbReference type="EMBL" id="KX017520">
    <property type="protein sequence ID" value="ANH50902.1"/>
    <property type="molecule type" value="Genomic_DNA"/>
</dbReference>
<dbReference type="KEGG" id="vg:30310444"/>
<accession>A0A173GC57</accession>